<dbReference type="Gene3D" id="2.160.10.10">
    <property type="entry name" value="Hexapeptide repeat proteins"/>
    <property type="match status" value="1"/>
</dbReference>
<dbReference type="RefSeq" id="WP_120789708.1">
    <property type="nucleotide sequence ID" value="NZ_CP032624.1"/>
</dbReference>
<dbReference type="SUPFAM" id="SSF51161">
    <property type="entry name" value="Trimeric LpxA-like enzymes"/>
    <property type="match status" value="1"/>
</dbReference>
<reference evidence="3 4" key="1">
    <citation type="submission" date="2018-09" db="EMBL/GenBank/DDBJ databases">
        <title>Genome sequencing of strain 2DFW10M-5.</title>
        <authorList>
            <person name="Heo J."/>
            <person name="Kim S.-J."/>
            <person name="Kwon S.-W."/>
        </authorList>
    </citation>
    <scope>NUCLEOTIDE SEQUENCE [LARGE SCALE GENOMIC DNA]</scope>
    <source>
        <strain evidence="3 4">2DFW10M-5</strain>
    </source>
</reference>
<evidence type="ECO:0000313" key="3">
    <source>
        <dbReference type="EMBL" id="AYG04178.1"/>
    </source>
</evidence>
<dbReference type="GO" id="GO:0016740">
    <property type="term" value="F:transferase activity"/>
    <property type="evidence" value="ECO:0007669"/>
    <property type="project" value="UniProtKB-KW"/>
</dbReference>
<sequence>MVDVGARIVVGADASLLIGDDTYIGKNATLSAFGTITIGSKVLLGENVSIHTEDHGPPNARLEYKIAPVAIGNQSWLGAGVVVTRGVAIGKNATIGANAVVTHDVPADAVAAGVPARIIRSAASDDGEAP</sequence>
<dbReference type="PANTHER" id="PTHR23416:SF78">
    <property type="entry name" value="LIPOPOLYSACCHARIDE BIOSYNTHESIS O-ACETYL TRANSFERASE WBBJ-RELATED"/>
    <property type="match status" value="1"/>
</dbReference>
<dbReference type="AlphaFoldDB" id="A0A387BN96"/>
<dbReference type="PANTHER" id="PTHR23416">
    <property type="entry name" value="SIALIC ACID SYNTHASE-RELATED"/>
    <property type="match status" value="1"/>
</dbReference>
<evidence type="ECO:0000256" key="1">
    <source>
        <dbReference type="ARBA" id="ARBA00022679"/>
    </source>
</evidence>
<gene>
    <name evidence="3" type="ORF">D7I44_11980</name>
</gene>
<evidence type="ECO:0000256" key="2">
    <source>
        <dbReference type="ARBA" id="ARBA00022737"/>
    </source>
</evidence>
<dbReference type="PROSITE" id="PS00101">
    <property type="entry name" value="HEXAPEP_TRANSFERASES"/>
    <property type="match status" value="1"/>
</dbReference>
<dbReference type="EMBL" id="CP032624">
    <property type="protein sequence ID" value="AYG04178.1"/>
    <property type="molecule type" value="Genomic_DNA"/>
</dbReference>
<accession>A0A387BN96</accession>
<dbReference type="InterPro" id="IPR051159">
    <property type="entry name" value="Hexapeptide_acetyltransf"/>
</dbReference>
<dbReference type="InterPro" id="IPR018357">
    <property type="entry name" value="Hexapep_transf_CS"/>
</dbReference>
<dbReference type="InterPro" id="IPR011004">
    <property type="entry name" value="Trimer_LpxA-like_sf"/>
</dbReference>
<dbReference type="OrthoDB" id="2643438at2"/>
<dbReference type="Proteomes" id="UP000275069">
    <property type="component" value="Chromosome"/>
</dbReference>
<dbReference type="Pfam" id="PF14602">
    <property type="entry name" value="Hexapep_2"/>
    <property type="match status" value="1"/>
</dbReference>
<evidence type="ECO:0008006" key="5">
    <source>
        <dbReference type="Google" id="ProtNLM"/>
    </source>
</evidence>
<proteinExistence type="predicted"/>
<dbReference type="KEGG" id="gry:D7I44_11980"/>
<protein>
    <recommendedName>
        <fullName evidence="5">Acyltransferase</fullName>
    </recommendedName>
</protein>
<dbReference type="InterPro" id="IPR001451">
    <property type="entry name" value="Hexapep"/>
</dbReference>
<name>A0A387BN96_9MICO</name>
<keyword evidence="1" id="KW-0808">Transferase</keyword>
<organism evidence="3 4">
    <name type="scientific">Gryllotalpicola protaetiae</name>
    <dbReference type="NCBI Taxonomy" id="2419771"/>
    <lineage>
        <taxon>Bacteria</taxon>
        <taxon>Bacillati</taxon>
        <taxon>Actinomycetota</taxon>
        <taxon>Actinomycetes</taxon>
        <taxon>Micrococcales</taxon>
        <taxon>Microbacteriaceae</taxon>
        <taxon>Gryllotalpicola</taxon>
    </lineage>
</organism>
<keyword evidence="4" id="KW-1185">Reference proteome</keyword>
<keyword evidence="2" id="KW-0677">Repeat</keyword>
<dbReference type="Pfam" id="PF00132">
    <property type="entry name" value="Hexapep"/>
    <property type="match status" value="1"/>
</dbReference>
<evidence type="ECO:0000313" key="4">
    <source>
        <dbReference type="Proteomes" id="UP000275069"/>
    </source>
</evidence>